<protein>
    <submittedName>
        <fullName evidence="7">CopG family transcriptional regulator</fullName>
    </submittedName>
</protein>
<evidence type="ECO:0000313" key="7">
    <source>
        <dbReference type="EMBL" id="MBK1620062.1"/>
    </source>
</evidence>
<dbReference type="PANTHER" id="PTHR35401">
    <property type="entry name" value="COPG FAMILY HELIX-TURN-HELIX PROTEIN-RELATED-RELATED"/>
    <property type="match status" value="1"/>
</dbReference>
<name>A0A9X0WAY8_9GAMM</name>
<keyword evidence="1" id="KW-0678">Repressor</keyword>
<evidence type="ECO:0000256" key="3">
    <source>
        <dbReference type="ARBA" id="ARBA00023015"/>
    </source>
</evidence>
<dbReference type="GO" id="GO:0006355">
    <property type="term" value="P:regulation of DNA-templated transcription"/>
    <property type="evidence" value="ECO:0007669"/>
    <property type="project" value="InterPro"/>
</dbReference>
<dbReference type="Gene3D" id="1.20.5.780">
    <property type="entry name" value="Single helix bin"/>
    <property type="match status" value="1"/>
</dbReference>
<dbReference type="InterPro" id="IPR014795">
    <property type="entry name" value="TacA_1-like"/>
</dbReference>
<reference evidence="7 8" key="1">
    <citation type="journal article" date="2020" name="Microorganisms">
        <title>Osmotic Adaptation and Compatible Solute Biosynthesis of Phototrophic Bacteria as Revealed from Genome Analyses.</title>
        <authorList>
            <person name="Imhoff J.F."/>
            <person name="Rahn T."/>
            <person name="Kunzel S."/>
            <person name="Keller A."/>
            <person name="Neulinger S.C."/>
        </authorList>
    </citation>
    <scope>NUCLEOTIDE SEQUENCE [LARGE SCALE GENOMIC DNA]</scope>
    <source>
        <strain evidence="7 8">DSM 25653</strain>
    </source>
</reference>
<evidence type="ECO:0000256" key="1">
    <source>
        <dbReference type="ARBA" id="ARBA00022491"/>
    </source>
</evidence>
<comment type="caution">
    <text evidence="7">The sequence shown here is derived from an EMBL/GenBank/DDBJ whole genome shotgun (WGS) entry which is preliminary data.</text>
</comment>
<evidence type="ECO:0000256" key="4">
    <source>
        <dbReference type="ARBA" id="ARBA00023125"/>
    </source>
</evidence>
<keyword evidence="4" id="KW-0238">DNA-binding</keyword>
<dbReference type="PANTHER" id="PTHR35401:SF1">
    <property type="entry name" value="CYTOPLASMIC PROTEIN"/>
    <property type="match status" value="1"/>
</dbReference>
<keyword evidence="3" id="KW-0805">Transcription regulation</keyword>
<dbReference type="Pfam" id="PF08681">
    <property type="entry name" value="TacA1"/>
    <property type="match status" value="1"/>
</dbReference>
<evidence type="ECO:0000256" key="2">
    <source>
        <dbReference type="ARBA" id="ARBA00022649"/>
    </source>
</evidence>
<keyword evidence="2" id="KW-1277">Toxin-antitoxin system</keyword>
<sequence>MATPITETQVKRESLNLRVPPEARDLIDQAARVLGKNRTEFILEASCRAAEDALLDRALLRVDDDAFAAFQARLDQPAAPNDRLRKTMQAAAPWALE</sequence>
<comment type="similarity">
    <text evidence="6">Belongs to the TacA antitoxin family.</text>
</comment>
<organism evidence="7 8">
    <name type="scientific">Lamprobacter modestohalophilus</name>
    <dbReference type="NCBI Taxonomy" id="1064514"/>
    <lineage>
        <taxon>Bacteria</taxon>
        <taxon>Pseudomonadati</taxon>
        <taxon>Pseudomonadota</taxon>
        <taxon>Gammaproteobacteria</taxon>
        <taxon>Chromatiales</taxon>
        <taxon>Chromatiaceae</taxon>
        <taxon>Lamprobacter</taxon>
    </lineage>
</organism>
<dbReference type="InterPro" id="IPR010985">
    <property type="entry name" value="Ribbon_hlx_hlx"/>
</dbReference>
<evidence type="ECO:0000256" key="5">
    <source>
        <dbReference type="ARBA" id="ARBA00023163"/>
    </source>
</evidence>
<accession>A0A9X0WAY8</accession>
<evidence type="ECO:0000313" key="8">
    <source>
        <dbReference type="Proteomes" id="UP001138768"/>
    </source>
</evidence>
<gene>
    <name evidence="7" type="ORF">CKO42_16755</name>
</gene>
<keyword evidence="8" id="KW-1185">Reference proteome</keyword>
<dbReference type="SUPFAM" id="SSF47598">
    <property type="entry name" value="Ribbon-helix-helix"/>
    <property type="match status" value="1"/>
</dbReference>
<dbReference type="GO" id="GO:0003677">
    <property type="term" value="F:DNA binding"/>
    <property type="evidence" value="ECO:0007669"/>
    <property type="project" value="UniProtKB-KW"/>
</dbReference>
<dbReference type="EMBL" id="NRRY01000031">
    <property type="protein sequence ID" value="MBK1620062.1"/>
    <property type="molecule type" value="Genomic_DNA"/>
</dbReference>
<dbReference type="AlphaFoldDB" id="A0A9X0WAY8"/>
<dbReference type="Proteomes" id="UP001138768">
    <property type="component" value="Unassembled WGS sequence"/>
</dbReference>
<proteinExistence type="inferred from homology"/>
<keyword evidence="5" id="KW-0804">Transcription</keyword>
<evidence type="ECO:0000256" key="6">
    <source>
        <dbReference type="ARBA" id="ARBA00049988"/>
    </source>
</evidence>